<reference evidence="2 3" key="1">
    <citation type="journal article" date="2020" name="G3 (Bethesda)">
        <title>Improved Reference Genome for Cyclotella cryptica CCMP332, a Model for Cell Wall Morphogenesis, Salinity Adaptation, and Lipid Production in Diatoms (Bacillariophyta).</title>
        <authorList>
            <person name="Roberts W.R."/>
            <person name="Downey K.M."/>
            <person name="Ruck E.C."/>
            <person name="Traller J.C."/>
            <person name="Alverson A.J."/>
        </authorList>
    </citation>
    <scope>NUCLEOTIDE SEQUENCE [LARGE SCALE GENOMIC DNA]</scope>
    <source>
        <strain evidence="2 3">CCMP332</strain>
    </source>
</reference>
<dbReference type="AlphaFoldDB" id="A0ABD3QN37"/>
<evidence type="ECO:0000313" key="2">
    <source>
        <dbReference type="EMBL" id="KAL3801604.1"/>
    </source>
</evidence>
<name>A0ABD3QN37_9STRA</name>
<dbReference type="EMBL" id="JABMIG020000025">
    <property type="protein sequence ID" value="KAL3801604.1"/>
    <property type="molecule type" value="Genomic_DNA"/>
</dbReference>
<keyword evidence="3" id="KW-1185">Reference proteome</keyword>
<evidence type="ECO:0000256" key="1">
    <source>
        <dbReference type="SAM" id="Phobius"/>
    </source>
</evidence>
<keyword evidence="1" id="KW-0472">Membrane</keyword>
<keyword evidence="1" id="KW-0812">Transmembrane</keyword>
<protein>
    <submittedName>
        <fullName evidence="2">Uncharacterized protein</fullName>
    </submittedName>
</protein>
<organism evidence="2 3">
    <name type="scientific">Cyclotella cryptica</name>
    <dbReference type="NCBI Taxonomy" id="29204"/>
    <lineage>
        <taxon>Eukaryota</taxon>
        <taxon>Sar</taxon>
        <taxon>Stramenopiles</taxon>
        <taxon>Ochrophyta</taxon>
        <taxon>Bacillariophyta</taxon>
        <taxon>Coscinodiscophyceae</taxon>
        <taxon>Thalassiosirophycidae</taxon>
        <taxon>Stephanodiscales</taxon>
        <taxon>Stephanodiscaceae</taxon>
        <taxon>Cyclotella</taxon>
    </lineage>
</organism>
<accession>A0ABD3QN37</accession>
<keyword evidence="1" id="KW-1133">Transmembrane helix</keyword>
<comment type="caution">
    <text evidence="2">The sequence shown here is derived from an EMBL/GenBank/DDBJ whole genome shotgun (WGS) entry which is preliminary data.</text>
</comment>
<feature type="transmembrane region" description="Helical" evidence="1">
    <location>
        <begin position="38"/>
        <end position="58"/>
    </location>
</feature>
<proteinExistence type="predicted"/>
<dbReference type="Proteomes" id="UP001516023">
    <property type="component" value="Unassembled WGS sequence"/>
</dbReference>
<sequence>MALPQSEGKNRTPRDVCYAFCCGFIPSPLKSGHNRRNLFSVIAIAALFLAIFVTNKLYSMTERRATSTGNRSSWRGDQGAERGLLTIISEYENPIIIATIRGYSERERCSSDDEPESLDAGALAKLTVISDSAYIDTTNKDTALLVHVGEPQTLLTKNTIDADNGLNQLIWKTQFRLDVGPPPSQYFSLNGIGLCYRIDWRVEYVSLETAMADYPSKLCSFVGKPKFHRKWESTEFSDESPRRGSRWLVRKDPGEDWQWAGVFATSHDSYARESISASNTPCASWKKERPYSIEIIGDSQPSYTCFHLIYGLTGSIATPHPKVKCKQIKQTLQNSATFDQYSHGLQQSVADIVIFNPSGLWEAAYGALDDFRENFQKLLTYIPTKRQNGGSKRTQYYFFAPTTAVHPINYPGLPTDNKKWSMTQPRVMAINAIATDLVMQRREHYKSKAYDSISISTLPAPWDSLSLSREDDPLTPTDMRHFDFSTNEMLLTALLCKLDEIWESEK</sequence>
<evidence type="ECO:0000313" key="3">
    <source>
        <dbReference type="Proteomes" id="UP001516023"/>
    </source>
</evidence>
<gene>
    <name evidence="2" type="ORF">HJC23_013109</name>
</gene>